<reference evidence="2" key="1">
    <citation type="journal article" date="2019" name="bioRxiv">
        <title>The Genome of the Zebra Mussel, Dreissena polymorpha: A Resource for Invasive Species Research.</title>
        <authorList>
            <person name="McCartney M.A."/>
            <person name="Auch B."/>
            <person name="Kono T."/>
            <person name="Mallez S."/>
            <person name="Zhang Y."/>
            <person name="Obille A."/>
            <person name="Becker A."/>
            <person name="Abrahante J.E."/>
            <person name="Garbe J."/>
            <person name="Badalamenti J.P."/>
            <person name="Herman A."/>
            <person name="Mangelson H."/>
            <person name="Liachko I."/>
            <person name="Sullivan S."/>
            <person name="Sone E.D."/>
            <person name="Koren S."/>
            <person name="Silverstein K.A.T."/>
            <person name="Beckman K.B."/>
            <person name="Gohl D.M."/>
        </authorList>
    </citation>
    <scope>NUCLEOTIDE SEQUENCE</scope>
    <source>
        <strain evidence="2">Duluth1</strain>
        <tissue evidence="2">Whole animal</tissue>
    </source>
</reference>
<feature type="region of interest" description="Disordered" evidence="1">
    <location>
        <begin position="1"/>
        <end position="36"/>
    </location>
</feature>
<evidence type="ECO:0000313" key="2">
    <source>
        <dbReference type="EMBL" id="KAH3888830.1"/>
    </source>
</evidence>
<reference evidence="2" key="2">
    <citation type="submission" date="2020-11" db="EMBL/GenBank/DDBJ databases">
        <authorList>
            <person name="McCartney M.A."/>
            <person name="Auch B."/>
            <person name="Kono T."/>
            <person name="Mallez S."/>
            <person name="Becker A."/>
            <person name="Gohl D.M."/>
            <person name="Silverstein K.A.T."/>
            <person name="Koren S."/>
            <person name="Bechman K.B."/>
            <person name="Herman A."/>
            <person name="Abrahante J.E."/>
            <person name="Garbe J."/>
        </authorList>
    </citation>
    <scope>NUCLEOTIDE SEQUENCE</scope>
    <source>
        <strain evidence="2">Duluth1</strain>
        <tissue evidence="2">Whole animal</tissue>
    </source>
</reference>
<accession>A0A9D4N496</accession>
<name>A0A9D4N496_DREPO</name>
<evidence type="ECO:0000313" key="3">
    <source>
        <dbReference type="Proteomes" id="UP000828390"/>
    </source>
</evidence>
<dbReference type="Proteomes" id="UP000828390">
    <property type="component" value="Unassembled WGS sequence"/>
</dbReference>
<comment type="caution">
    <text evidence="2">The sequence shown here is derived from an EMBL/GenBank/DDBJ whole genome shotgun (WGS) entry which is preliminary data.</text>
</comment>
<evidence type="ECO:0000256" key="1">
    <source>
        <dbReference type="SAM" id="MobiDB-lite"/>
    </source>
</evidence>
<protein>
    <submittedName>
        <fullName evidence="2">Uncharacterized protein</fullName>
    </submittedName>
</protein>
<dbReference type="EMBL" id="JAIWYP010000001">
    <property type="protein sequence ID" value="KAH3888830.1"/>
    <property type="molecule type" value="Genomic_DNA"/>
</dbReference>
<keyword evidence="3" id="KW-1185">Reference proteome</keyword>
<dbReference type="AlphaFoldDB" id="A0A9D4N496"/>
<sequence>MPPNGAIKIDSGVEEPQRPDLAGAKQSDGNKESKRLDTDHLSGWVIWCVTECKAPLNLSLKAARQNHGGNSEHGNTLGLD</sequence>
<proteinExistence type="predicted"/>
<organism evidence="2 3">
    <name type="scientific">Dreissena polymorpha</name>
    <name type="common">Zebra mussel</name>
    <name type="synonym">Mytilus polymorpha</name>
    <dbReference type="NCBI Taxonomy" id="45954"/>
    <lineage>
        <taxon>Eukaryota</taxon>
        <taxon>Metazoa</taxon>
        <taxon>Spiralia</taxon>
        <taxon>Lophotrochozoa</taxon>
        <taxon>Mollusca</taxon>
        <taxon>Bivalvia</taxon>
        <taxon>Autobranchia</taxon>
        <taxon>Heteroconchia</taxon>
        <taxon>Euheterodonta</taxon>
        <taxon>Imparidentia</taxon>
        <taxon>Neoheterodontei</taxon>
        <taxon>Myida</taxon>
        <taxon>Dreissenoidea</taxon>
        <taxon>Dreissenidae</taxon>
        <taxon>Dreissena</taxon>
    </lineage>
</organism>
<gene>
    <name evidence="2" type="ORF">DPMN_012870</name>
</gene>